<dbReference type="RefSeq" id="XP_037188704.1">
    <property type="nucleotide sequence ID" value="XM_037341285.1"/>
</dbReference>
<comment type="caution">
    <text evidence="2">The sequence shown here is derived from an EMBL/GenBank/DDBJ whole genome shotgun (WGS) entry which is preliminary data.</text>
</comment>
<feature type="compositionally biased region" description="Low complexity" evidence="1">
    <location>
        <begin position="143"/>
        <end position="158"/>
    </location>
</feature>
<dbReference type="AlphaFoldDB" id="A0A8H6ALF5"/>
<gene>
    <name evidence="2" type="ORF">Bfra_010956</name>
</gene>
<feature type="compositionally biased region" description="Polar residues" evidence="1">
    <location>
        <begin position="346"/>
        <end position="356"/>
    </location>
</feature>
<feature type="compositionally biased region" description="Basic and acidic residues" evidence="1">
    <location>
        <begin position="324"/>
        <end position="345"/>
    </location>
</feature>
<name>A0A8H6ALF5_9HELO</name>
<accession>A0A8H6ALF5</accession>
<evidence type="ECO:0000313" key="3">
    <source>
        <dbReference type="Proteomes" id="UP000531561"/>
    </source>
</evidence>
<feature type="compositionally biased region" description="Basic and acidic residues" evidence="1">
    <location>
        <begin position="293"/>
        <end position="313"/>
    </location>
</feature>
<dbReference type="EMBL" id="JABFCT010000016">
    <property type="protein sequence ID" value="KAF5869756.1"/>
    <property type="molecule type" value="Genomic_DNA"/>
</dbReference>
<dbReference type="GeneID" id="59264977"/>
<feature type="compositionally biased region" description="Basic and acidic residues" evidence="1">
    <location>
        <begin position="358"/>
        <end position="379"/>
    </location>
</feature>
<feature type="region of interest" description="Disordered" evidence="1">
    <location>
        <begin position="1"/>
        <end position="458"/>
    </location>
</feature>
<reference evidence="2 3" key="1">
    <citation type="journal article" date="2020" name="Phytopathology">
        <title>A high-quality genome resource of Botrytis fragariae, a new and rapidly spreading fungal pathogen causing strawberry gray mold in the U.S.A.</title>
        <authorList>
            <person name="Wu Y."/>
            <person name="Saski C.A."/>
            <person name="Schnabel G."/>
            <person name="Xiao S."/>
            <person name="Hu M."/>
        </authorList>
    </citation>
    <scope>NUCLEOTIDE SEQUENCE [LARGE SCALE GENOMIC DNA]</scope>
    <source>
        <strain evidence="2 3">BVB16</strain>
    </source>
</reference>
<evidence type="ECO:0000313" key="2">
    <source>
        <dbReference type="EMBL" id="KAF5869756.1"/>
    </source>
</evidence>
<keyword evidence="3" id="KW-1185">Reference proteome</keyword>
<proteinExistence type="predicted"/>
<evidence type="ECO:0000256" key="1">
    <source>
        <dbReference type="SAM" id="MobiDB-lite"/>
    </source>
</evidence>
<dbReference type="Proteomes" id="UP000531561">
    <property type="component" value="Unassembled WGS sequence"/>
</dbReference>
<organism evidence="2 3">
    <name type="scientific">Botrytis fragariae</name>
    <dbReference type="NCBI Taxonomy" id="1964551"/>
    <lineage>
        <taxon>Eukaryota</taxon>
        <taxon>Fungi</taxon>
        <taxon>Dikarya</taxon>
        <taxon>Ascomycota</taxon>
        <taxon>Pezizomycotina</taxon>
        <taxon>Leotiomycetes</taxon>
        <taxon>Helotiales</taxon>
        <taxon>Sclerotiniaceae</taxon>
        <taxon>Botrytis</taxon>
    </lineage>
</organism>
<feature type="compositionally biased region" description="Basic residues" evidence="1">
    <location>
        <begin position="1"/>
        <end position="11"/>
    </location>
</feature>
<feature type="compositionally biased region" description="Basic and acidic residues" evidence="1">
    <location>
        <begin position="175"/>
        <end position="212"/>
    </location>
</feature>
<protein>
    <submittedName>
        <fullName evidence="2">Uncharacterized protein</fullName>
    </submittedName>
</protein>
<feature type="compositionally biased region" description="Polar residues" evidence="1">
    <location>
        <begin position="281"/>
        <end position="292"/>
    </location>
</feature>
<sequence>MLPHGSRKSSRTRSLPRDGPSSGGQSVNHHTASRDVSSERASFFKEFGQSVDPTHRRPVSSSPLENGYRSESEGSRSGNDTHGGMKSRGRSRGSQDGYGTDRSTVSRDRSRGSKSGYGSDGTIRSRTRNDLHSNSDSANRSGRAQSQKPRSSSQASSTRSKRAESATLIPGQVYREYDVHSEHIRLGKEAIPPDHGRRAGSKSRQETPERGRSTNSHKTTSARSVSSDEVKHSNGQLDIPKNVANKVQINEPVYHPEGEAAELCGDVQEEEQKIKRKPIRGTTQSRGANSRYTEPKLNHHRSGNEKGLSEKFSFEPIRQPPGEEQTRDESRDGAWQRFGGKDRTRNQISPADTNRGSAKKEDFLDIREGWLRGKSHPDSTPKGLVNQTKSTPKRYYAKNKGDPSPASDKGRSSSQHSEQYTPEKDPFAGYDAPPEKTKKKKEKSPSRVFRNFFNSWRT</sequence>
<feature type="compositionally biased region" description="Polar residues" evidence="1">
    <location>
        <begin position="213"/>
        <end position="225"/>
    </location>
</feature>
<dbReference type="OrthoDB" id="10470889at2759"/>